<proteinExistence type="predicted"/>
<feature type="region of interest" description="Disordered" evidence="1">
    <location>
        <begin position="3222"/>
        <end position="3254"/>
    </location>
</feature>
<keyword evidence="3" id="KW-1185">Reference proteome</keyword>
<accession>A0RW66</accession>
<dbReference type="Gene3D" id="2.130.10.10">
    <property type="entry name" value="YVTN repeat-like/Quinoprotein amine dehydrogenase"/>
    <property type="match status" value="5"/>
</dbReference>
<evidence type="ECO:0000313" key="3">
    <source>
        <dbReference type="Proteomes" id="UP000000758"/>
    </source>
</evidence>
<dbReference type="HOGENOM" id="CLU_224514_0_0_2"/>
<protein>
    <submittedName>
        <fullName evidence="2">Uncharacterized protein</fullName>
    </submittedName>
</protein>
<dbReference type="PANTHER" id="PTHR47197">
    <property type="entry name" value="PROTEIN NIRF"/>
    <property type="match status" value="1"/>
</dbReference>
<dbReference type="SUPFAM" id="SSF50969">
    <property type="entry name" value="YVTN repeat-like/Quinoprotein amine dehydrogenase"/>
    <property type="match status" value="1"/>
</dbReference>
<dbReference type="SUPFAM" id="SSF82171">
    <property type="entry name" value="DPP6 N-terminal domain-like"/>
    <property type="match status" value="1"/>
</dbReference>
<dbReference type="InterPro" id="IPR051200">
    <property type="entry name" value="Host-pathogen_enzymatic-act"/>
</dbReference>
<evidence type="ECO:0000313" key="2">
    <source>
        <dbReference type="EMBL" id="ABK77583.1"/>
    </source>
</evidence>
<dbReference type="InterPro" id="IPR011044">
    <property type="entry name" value="Quino_amine_DH_bsu"/>
</dbReference>
<dbReference type="SUPFAM" id="SSF75011">
    <property type="entry name" value="3-carboxy-cis,cis-mucoante lactonizing enzyme"/>
    <property type="match status" value="2"/>
</dbReference>
<name>A0RW66_CENSY</name>
<dbReference type="Proteomes" id="UP000000758">
    <property type="component" value="Chromosome"/>
</dbReference>
<gene>
    <name evidence="2" type="ordered locus">CENSYa_0951</name>
</gene>
<dbReference type="EMBL" id="DP000238">
    <property type="protein sequence ID" value="ABK77583.1"/>
    <property type="molecule type" value="Genomic_DNA"/>
</dbReference>
<dbReference type="KEGG" id="csy:CENSYa_0951"/>
<feature type="region of interest" description="Disordered" evidence="1">
    <location>
        <begin position="3411"/>
        <end position="3468"/>
    </location>
</feature>
<dbReference type="PATRIC" id="fig|414004.10.peg.876"/>
<evidence type="ECO:0000256" key="1">
    <source>
        <dbReference type="SAM" id="MobiDB-lite"/>
    </source>
</evidence>
<feature type="compositionally biased region" description="Basic and acidic residues" evidence="1">
    <location>
        <begin position="3428"/>
        <end position="3442"/>
    </location>
</feature>
<dbReference type="PANTHER" id="PTHR47197:SF3">
    <property type="entry name" value="DIHYDRO-HEME D1 DEHYDROGENASE"/>
    <property type="match status" value="1"/>
</dbReference>
<reference evidence="2 3" key="1">
    <citation type="journal article" date="2006" name="Proc. Natl. Acad. Sci. U.S.A.">
        <title>Genomic analysis of the uncultivated marine crenarchaeote Cenarchaeum symbiosum.</title>
        <authorList>
            <person name="Hallam S.J."/>
            <person name="Konstantinidis K.T."/>
            <person name="Putnam N."/>
            <person name="Schleper C."/>
            <person name="Watanabe Y."/>
            <person name="Sugahara J."/>
            <person name="Preston C."/>
            <person name="de la Torre J."/>
            <person name="Richardson P.M."/>
            <person name="DeLong E.F."/>
        </authorList>
    </citation>
    <scope>NUCLEOTIDE SEQUENCE [LARGE SCALE GENOMIC DNA]</scope>
    <source>
        <strain evidence="3">A</strain>
    </source>
</reference>
<dbReference type="InterPro" id="IPR015943">
    <property type="entry name" value="WD40/YVTN_repeat-like_dom_sf"/>
</dbReference>
<sequence length="3486" mass="366769">MRVGTAACLALLAALLPAAAHAEPVIFSAVLDGNTGSLVITFDATIDAGSIDPSKVHIRDGGLAKGGITLTADSLVPSGNSGTVTFVLDEAALSTVSGYAGPTLHFENGSFRDTDGGLLGPLKLPELARPATSAADLDAQAGGFDFTRDGQPLGMEFSPDGSLLFIVGGITDSVYRYVLGTPYDVTTAGSVSFAPLPAVARIDATGGRIDAPHGLAFSSNGTMMFVLSQDRDTVFRFDMDTPFNPIPITPSAERFVLTGPDLRAADVQPSDVHFTRDGMMMLVPDSTGELVRSYSMPSPYDISNAEPAGEFSVEGPEDVIGDVSLSPDGRRAFVVGGDTDRVHRYDLAEPYNVSTAVRVDSLYVGGEETSPTSLEFSADGIRMYVIGTTSDRVSQYDLEAPFDVTLPAQADTLYLGDGDGINTGLAFTGTGLRIVVTGSERERLYVYEMDEPYDVATGERTGSADISEQATAATGVAFSGDGLKLFVIGQVTDGVHEYSLSNRYNIFGRTYEGLHPISEEGRPQSLDFSEDGMLMFISGLDTEQVHRYSLGEPFDPGSAEGAVESFSVADRAGFPTGVTFSPGGTDMYVSSRVSDHIHRYELAEPYVLAGATHAGAFNVGQYERGLFEVLMDPDGSGITIVGNLADTMFKYPLDVRGLPVIADPPEIASAAFDPQTNRLGIAFDVEVDAASVIPPRISIGDGADRGISFVGAEAVQGTSPKDVEMELSGSAGTTVSGYVDPTLHFGPYAVGTGAGAFPEPYRFAEGMMISSTSWGGADPEGLAFSADGSSLFVISADRSLYRHALGTPFDASSAGDTTITKLLDQDSVPAGLAFSADGFRMFIADDGADMVHRYELDVEYEIPLQLEIDGSIEVADGDTGGVAFSSDGRRMFIISDGSILGYILDEPYGAISAGAPSTFTPGDTVTDVSDVSFSFDGTRMFISDEGASAIHRYDLSIQYDTASAQYAGSIGTGAGSAAAALTPDGSGMAVAQGGSVVQYSLFTGMLDVCAQEQALYRGTCVDASAIFAEDRPGTAEPLSLAPMISTGDAPGLAEPALTRVIMMNIIEAFDAPGIIEPGRFSFPRPAIDVPGIADVSLSVPDVPGPVILSAVMDESGIVEILFDSAIDVDSIDKSGISIRDGSVNIDDRPLVGSLLSGSNTNVLRFELAKDYVDRVLGYWNPTLYFAPSTMFSTRGGAFPVPYSLPIVTSRVTLNTTEEAELTDGLAFTENGLGAFILGRNTASVYKYDLLTPFEMTGARYSGAMLNMSGQDNTPVGLAFSANGTIMYMLGSNTTTIHRYDLGTAFGIDTVNYTGGEYVGDRVPVPREMVFSEDGLRMFLLTETADFGGDSIHQYTLSSPYQVAGAVHDGSLGGTLRDGNPSGVSVISGLLAFEPGGRVMYVSGFFNIQILRMPLGTAYDVTTAANGTQYLEGALISQGHGALVFTEERPRAFFATEQGTIEQLILSSPYSRLDDAFELDLLEGGGGSGLAFSEDGTRLFTGSAQTSLIRGFNVGLPFEIREAELDRGLDFVLSGGSAEFRDIKFSADGKTMFVLVNEGFSGGRIDWYDLPGEYDTSTPELAGSYVVKNVTGQPVVTSVRGIEFSADGMLLVAGAAFEEIYVYELGEPYLIQEMNASRRGDVSASPDGAFDQGGIEFSADGERMFTGGRSAGFGDRDAYVNQFNLTGPYTFDLDRPVGRYNTETRANPVALEFNDNGFDMYIAGGSSAYQYNLNIFRLQLCDSETQFVENGVCNNLFSSNATDAPVVSDGTGMPKIGNGTDVPVVADMVEVDASLGARDMPEAADGASAKGPLAIAVGDVMELGDDAMVPAADGMVYRIMGADGPAVGDEGEPDLERAPIMIMGTDGPAVADNENVVRIQGGPSLIAVSDVMELGDDAAVPAAVPPATGTVHMIGGDDGPAVGDAGLPVLERVPIMIMGSDDPAVDDDEMVMHNPGGPRMVAVSDVMELGDDAAVPAPVGMIYRISGADDPAVGDTGEPDLERAPMMIMGSDDPAVDDDETVMRNPGGPRMIAVSDVMELGDDAAVPAPVGMIYRIMGADDPAVGDTGEPDLDRAPMMIMGFDGPAVVDDERIMHNLGGPRMIGVSDVMELGDDAAVPAPVGMIYRIMGADDPAVGDTGEPDLDRAPMMIMGFDGPAVVDDERIMHNLGGPRMIGVSDVMELGDDAAVPAPAGMIYKIMGGDDPAVGDTGEPDLDRAPMMIMGFDGPAVVDGEMLIHNLGGPRMIAVGDVMELGDDAAVPAPVGMIYRIMGADDPAVGDTGEPDLDRAPMMIMGFDGPVVVDDERIMHNPGGPRMVAVGDVMELVDDAAVPAPTGMNYEIMGADDPTVGDDEMVMRNPGGPRMVAVSDVMELVDDAAVPAPTGMNYEIMGADGPTVGDDEMVMRNPGGPRMVAVSDVMELVDDAAVPAPTGMNYEIMGADDPTVGDDEMVMRNPGGPRMVAVGDVMELVDDAAVPAPTGMNYEIMGADDPTVGDDEMVMRNPGGPRMVAVGDVMELVDDAAVPAPTGMNYEIMGADDPTVGDDEMVMRNPGGPRMVAVSDVMELVDDAAVPAPTGMNYEIMGADDPTVGDDEMVMRNPGGPRMVAVGDVMELVDDAAVPAPTGMNYEIMGADDPTVDDEGVPVRDAVTFMINRTDAFTFEETGDAPIDRAPLTIMVAEGPTVRERIDEDHTPGGPRMVAVSDVMELGDDAAVPAPTGMNYEIMGADGPTVGDDEMVMRNPGGPRMVAVGDVMELVDDAAVPAPTGMNYEIMGADGPTVGDDEMVMRNPGGPRMVAVSDVMELVDDAAVPAPTGMNYEIMGADGPTVGDDEMVMRNPGGPRMVAVSDVMELVDDAAVPAPTGMNYEIMGADGPAVDDEGVPVRDAVTFMINRTDAFTFEETGDVPIDRAPLTIMVAEGPTVRERIDEDHTPGGPRMVAVSDVMELGDDAAVPAPTGMIYRIPGGDDPTVSDVGMRMHVMVPEMHMITEVDSPTFTDPGRAHRAGDPIPIMGGDDPSVSDVGMRMHVMVPEMHMITEVDSPTFTDPGRAHRVGDPIPIMGGDDPSVSDVGMRMHVMVPEMHMITEVDSPTFTDPGRAHRAGDPIPIMGGDDPSVSDVGMRMHVMVPEMHMITEVDSPTFTDPGRAHRVGDPIPIMGFDNPAVSDFPEMPRRMAFLGVVDSPSPEDRTMLGFFVDVSDTPKVEDREGDVIRNGSTPVVNDTAEASHTLGPADVAPPPVPPRGGGGGGGGGASDRGPGLPRGNSLGYDLIFEFRSNGRDVLEKPSTIRLQPDAPLTIIPILTPAGTLDVYDMEVIMKDGDELAASVYYNRLGIFHGRDCGGEVVQTSRIHTCDEESLVSGGVTYRASGVTLDSITIPLEGTYTGKLGILLRDGQGLIFALPEIDVYTLRIEGPSAAPPPAAPAPSIQPEMDPEPAREPEPAEPRADSPTEPEPEPAEPRADSPMDPEPEFVPRERNVFEIIGDFLRNIFGF</sequence>
<organism evidence="2 3">
    <name type="scientific">Cenarchaeum symbiosum (strain A)</name>
    <dbReference type="NCBI Taxonomy" id="414004"/>
    <lineage>
        <taxon>Archaea</taxon>
        <taxon>Nitrososphaerota</taxon>
        <taxon>Candidatus Cenarchaeales</taxon>
        <taxon>Candidatus Cenarchaeaceae</taxon>
        <taxon>Candidatus Cenarchaeum</taxon>
    </lineage>
</organism>
<feature type="compositionally biased region" description="Gly residues" evidence="1">
    <location>
        <begin position="3237"/>
        <end position="3248"/>
    </location>
</feature>
<dbReference type="EnsemblBacteria" id="ABK77583">
    <property type="protein sequence ID" value="ABK77583"/>
    <property type="gene ID" value="CENSYa_0951"/>
</dbReference>